<dbReference type="InterPro" id="IPR046258">
    <property type="entry name" value="DUF6291"/>
</dbReference>
<dbReference type="AlphaFoldDB" id="A0A9D1DKQ2"/>
<reference evidence="2" key="2">
    <citation type="journal article" date="2021" name="PeerJ">
        <title>Extensive microbial diversity within the chicken gut microbiome revealed by metagenomics and culture.</title>
        <authorList>
            <person name="Gilroy R."/>
            <person name="Ravi A."/>
            <person name="Getino M."/>
            <person name="Pursley I."/>
            <person name="Horton D.L."/>
            <person name="Alikhan N.F."/>
            <person name="Baker D."/>
            <person name="Gharbi K."/>
            <person name="Hall N."/>
            <person name="Watson M."/>
            <person name="Adriaenssens E.M."/>
            <person name="Foster-Nyarko E."/>
            <person name="Jarju S."/>
            <person name="Secka A."/>
            <person name="Antonio M."/>
            <person name="Oren A."/>
            <person name="Chaudhuri R.R."/>
            <person name="La Ragione R."/>
            <person name="Hildebrand F."/>
            <person name="Pallen M.J."/>
        </authorList>
    </citation>
    <scope>NUCLEOTIDE SEQUENCE</scope>
    <source>
        <strain evidence="2">ChiGjej3B3-7149</strain>
    </source>
</reference>
<evidence type="ECO:0000313" key="2">
    <source>
        <dbReference type="EMBL" id="HIR54611.1"/>
    </source>
</evidence>
<evidence type="ECO:0000313" key="3">
    <source>
        <dbReference type="Proteomes" id="UP000824238"/>
    </source>
</evidence>
<name>A0A9D1DKQ2_9FIRM</name>
<dbReference type="Proteomes" id="UP000824238">
    <property type="component" value="Unassembled WGS sequence"/>
</dbReference>
<accession>A0A9D1DKQ2</accession>
<reference evidence="2" key="1">
    <citation type="submission" date="2020-10" db="EMBL/GenBank/DDBJ databases">
        <authorList>
            <person name="Gilroy R."/>
        </authorList>
    </citation>
    <scope>NUCLEOTIDE SEQUENCE</scope>
    <source>
        <strain evidence="2">ChiGjej3B3-7149</strain>
    </source>
</reference>
<feature type="domain" description="DUF6291" evidence="1">
    <location>
        <begin position="14"/>
        <end position="89"/>
    </location>
</feature>
<feature type="non-terminal residue" evidence="2">
    <location>
        <position position="90"/>
    </location>
</feature>
<dbReference type="Pfam" id="PF19808">
    <property type="entry name" value="DUF6291"/>
    <property type="match status" value="1"/>
</dbReference>
<sequence>MPKEKNKNAGMPGVMLYADLRAAAALLSLEERGLLLDAILAYGLDGEAPEFESPGLQLIWTFVAPRIDSDREKYREKCDRARQNSRKRWP</sequence>
<proteinExistence type="predicted"/>
<comment type="caution">
    <text evidence="2">The sequence shown here is derived from an EMBL/GenBank/DDBJ whole genome shotgun (WGS) entry which is preliminary data.</text>
</comment>
<organism evidence="2 3">
    <name type="scientific">Candidatus Scatomorpha intestinigallinarum</name>
    <dbReference type="NCBI Taxonomy" id="2840923"/>
    <lineage>
        <taxon>Bacteria</taxon>
        <taxon>Bacillati</taxon>
        <taxon>Bacillota</taxon>
        <taxon>Clostridia</taxon>
        <taxon>Eubacteriales</taxon>
        <taxon>Candidatus Scatomorpha</taxon>
    </lineage>
</organism>
<dbReference type="EMBL" id="DVHH01000082">
    <property type="protein sequence ID" value="HIR54611.1"/>
    <property type="molecule type" value="Genomic_DNA"/>
</dbReference>
<gene>
    <name evidence="2" type="ORF">IAD36_03280</name>
</gene>
<protein>
    <recommendedName>
        <fullName evidence="1">DUF6291 domain-containing protein</fullName>
    </recommendedName>
</protein>
<evidence type="ECO:0000259" key="1">
    <source>
        <dbReference type="Pfam" id="PF19808"/>
    </source>
</evidence>